<keyword evidence="4" id="KW-1185">Reference proteome</keyword>
<evidence type="ECO:0000313" key="4">
    <source>
        <dbReference type="Proteomes" id="UP001519363"/>
    </source>
</evidence>
<evidence type="ECO:0000256" key="1">
    <source>
        <dbReference type="SAM" id="MobiDB-lite"/>
    </source>
</evidence>
<comment type="caution">
    <text evidence="3">The sequence shown here is derived from an EMBL/GenBank/DDBJ whole genome shotgun (WGS) entry which is preliminary data.</text>
</comment>
<feature type="compositionally biased region" description="Low complexity" evidence="1">
    <location>
        <begin position="38"/>
        <end position="47"/>
    </location>
</feature>
<accession>A0ABS5AHL0</accession>
<feature type="chain" id="PRO_5045639156" description="DUF3558 domain-containing protein" evidence="2">
    <location>
        <begin position="24"/>
        <end position="368"/>
    </location>
</feature>
<keyword evidence="2" id="KW-0732">Signal</keyword>
<sequence>MPATSRLLLGGAAVLALAVSGCATPVSGTPVAASNVKTTTAKPTTSTRPGQAPEPDTGSETAVALMRKIQAGDVCALHDESFLKKFGSKVIRTPGPGFHGCTGIGGEPNGQHFWLFELKVGEPYRPSTREPDKVEQVGGRDVFFPKAEAVNGVEDTCYAKTKLAGTDFVLSLRARMVPNQGQPAPWPERCQEAGAYAALLGPRADDLPARTGGEPESRLLGKDPCAKKDQIVALYPDWQLESSGYLSPYDCQLKFGQADKPLQLVLTLAWDRDDEPSDKTFGDQRLDKIDVGGFPGQRLSSAGKGSGGSCKNTLVVKPGQKDVKFSAHLVRVGADTSRNFKKPASQEPIPAPDCAQVDQATQLVVSGI</sequence>
<proteinExistence type="predicted"/>
<feature type="signal peptide" evidence="2">
    <location>
        <begin position="1"/>
        <end position="23"/>
    </location>
</feature>
<dbReference type="RefSeq" id="WP_086783042.1">
    <property type="nucleotide sequence ID" value="NZ_JAGIOO010000001.1"/>
</dbReference>
<feature type="region of interest" description="Disordered" evidence="1">
    <location>
        <begin position="29"/>
        <end position="59"/>
    </location>
</feature>
<gene>
    <name evidence="3" type="ORF">JOF53_004930</name>
</gene>
<protein>
    <recommendedName>
        <fullName evidence="5">DUF3558 domain-containing protein</fullName>
    </recommendedName>
</protein>
<dbReference type="PROSITE" id="PS51257">
    <property type="entry name" value="PROKAR_LIPOPROTEIN"/>
    <property type="match status" value="1"/>
</dbReference>
<evidence type="ECO:0008006" key="5">
    <source>
        <dbReference type="Google" id="ProtNLM"/>
    </source>
</evidence>
<evidence type="ECO:0000313" key="3">
    <source>
        <dbReference type="EMBL" id="MBP2476058.1"/>
    </source>
</evidence>
<reference evidence="3 4" key="1">
    <citation type="submission" date="2021-03" db="EMBL/GenBank/DDBJ databases">
        <title>Sequencing the genomes of 1000 actinobacteria strains.</title>
        <authorList>
            <person name="Klenk H.-P."/>
        </authorList>
    </citation>
    <scope>NUCLEOTIDE SEQUENCE [LARGE SCALE GENOMIC DNA]</scope>
    <source>
        <strain evidence="3 4">DSM 44580</strain>
    </source>
</reference>
<dbReference type="EMBL" id="JAGIOO010000001">
    <property type="protein sequence ID" value="MBP2476058.1"/>
    <property type="molecule type" value="Genomic_DNA"/>
</dbReference>
<name>A0ABS5AHL0_9PSEU</name>
<organism evidence="3 4">
    <name type="scientific">Crossiella equi</name>
    <dbReference type="NCBI Taxonomy" id="130796"/>
    <lineage>
        <taxon>Bacteria</taxon>
        <taxon>Bacillati</taxon>
        <taxon>Actinomycetota</taxon>
        <taxon>Actinomycetes</taxon>
        <taxon>Pseudonocardiales</taxon>
        <taxon>Pseudonocardiaceae</taxon>
        <taxon>Crossiella</taxon>
    </lineage>
</organism>
<evidence type="ECO:0000256" key="2">
    <source>
        <dbReference type="SAM" id="SignalP"/>
    </source>
</evidence>
<dbReference type="Proteomes" id="UP001519363">
    <property type="component" value="Unassembled WGS sequence"/>
</dbReference>